<evidence type="ECO:0000256" key="18">
    <source>
        <dbReference type="PROSITE-ProRule" id="PRU01330"/>
    </source>
</evidence>
<dbReference type="FunFam" id="3.30.590.10:FF:000001">
    <property type="entry name" value="Glutamine synthetase"/>
    <property type="match status" value="1"/>
</dbReference>
<evidence type="ECO:0000256" key="1">
    <source>
        <dbReference type="ARBA" id="ARBA00004496"/>
    </source>
</evidence>
<evidence type="ECO:0000256" key="7">
    <source>
        <dbReference type="ARBA" id="ARBA00022553"/>
    </source>
</evidence>
<dbReference type="EC" id="6.3.1.2" evidence="4 21"/>
<dbReference type="NCBIfam" id="TIGR00653">
    <property type="entry name" value="GlnA"/>
    <property type="match status" value="1"/>
</dbReference>
<comment type="catalytic activity">
    <reaction evidence="13 21">
        <text>L-glutamate + NH4(+) + ATP = L-glutamine + ADP + phosphate + H(+)</text>
        <dbReference type="Rhea" id="RHEA:16169"/>
        <dbReference type="ChEBI" id="CHEBI:15378"/>
        <dbReference type="ChEBI" id="CHEBI:28938"/>
        <dbReference type="ChEBI" id="CHEBI:29985"/>
        <dbReference type="ChEBI" id="CHEBI:30616"/>
        <dbReference type="ChEBI" id="CHEBI:43474"/>
        <dbReference type="ChEBI" id="CHEBI:58359"/>
        <dbReference type="ChEBI" id="CHEBI:456216"/>
        <dbReference type="EC" id="6.3.1.2"/>
    </reaction>
</comment>
<dbReference type="PROSITE" id="PS00181">
    <property type="entry name" value="GLNA_ATP"/>
    <property type="match status" value="1"/>
</dbReference>
<dbReference type="InterPro" id="IPR036651">
    <property type="entry name" value="Gln_synt_N_sf"/>
</dbReference>
<reference evidence="24 25" key="1">
    <citation type="submission" date="2020-02" db="EMBL/GenBank/DDBJ databases">
        <authorList>
            <person name="Li X.-J."/>
            <person name="Feng X.-M."/>
        </authorList>
    </citation>
    <scope>NUCLEOTIDE SEQUENCE [LARGE SCALE GENOMIC DNA]</scope>
    <source>
        <strain evidence="24 25">CGMCC 4.7225</strain>
    </source>
</reference>
<dbReference type="InterPro" id="IPR004809">
    <property type="entry name" value="Gln_synth_I"/>
</dbReference>
<feature type="binding site" evidence="15">
    <location>
        <position position="210"/>
    </location>
    <ligand>
        <name>ATP</name>
        <dbReference type="ChEBI" id="CHEBI:30616"/>
    </ligand>
</feature>
<feature type="binding site" evidence="14">
    <location>
        <position position="343"/>
    </location>
    <ligand>
        <name>L-glutamate</name>
        <dbReference type="ChEBI" id="CHEBI:29985"/>
    </ligand>
</feature>
<dbReference type="GO" id="GO:0005524">
    <property type="term" value="F:ATP binding"/>
    <property type="evidence" value="ECO:0007669"/>
    <property type="project" value="UniProtKB-KW"/>
</dbReference>
<dbReference type="PROSITE" id="PS00182">
    <property type="entry name" value="GLNA_ADENYLATION"/>
    <property type="match status" value="1"/>
</dbReference>
<dbReference type="EMBL" id="JAAGOB010000007">
    <property type="protein sequence ID" value="NED96645.1"/>
    <property type="molecule type" value="Genomic_DNA"/>
</dbReference>
<evidence type="ECO:0000256" key="13">
    <source>
        <dbReference type="ARBA" id="ARBA00049436"/>
    </source>
</evidence>
<dbReference type="GO" id="GO:0006542">
    <property type="term" value="P:glutamine biosynthetic process"/>
    <property type="evidence" value="ECO:0007669"/>
    <property type="project" value="InterPro"/>
</dbReference>
<keyword evidence="9 16" id="KW-0479">Metal-binding</keyword>
<dbReference type="AlphaFoldDB" id="A0A6N9YNX5"/>
<feature type="binding site" evidence="15">
    <location>
        <position position="343"/>
    </location>
    <ligand>
        <name>ATP</name>
        <dbReference type="ChEBI" id="CHEBI:30616"/>
    </ligand>
</feature>
<evidence type="ECO:0000313" key="24">
    <source>
        <dbReference type="EMBL" id="NED96645.1"/>
    </source>
</evidence>
<evidence type="ECO:0000256" key="17">
    <source>
        <dbReference type="PIRSR" id="PIRSR604809-50"/>
    </source>
</evidence>
<evidence type="ECO:0000256" key="4">
    <source>
        <dbReference type="ARBA" id="ARBA00012937"/>
    </source>
</evidence>
<feature type="binding site" evidence="16">
    <location>
        <position position="272"/>
    </location>
    <ligand>
        <name>Mg(2+)</name>
        <dbReference type="ChEBI" id="CHEBI:18420"/>
        <label>1</label>
    </ligand>
</feature>
<feature type="binding site" evidence="15">
    <location>
        <begin position="226"/>
        <end position="228"/>
    </location>
    <ligand>
        <name>ATP</name>
        <dbReference type="ChEBI" id="CHEBI:30616"/>
    </ligand>
</feature>
<comment type="cofactor">
    <cofactor evidence="16">
        <name>Mg(2+)</name>
        <dbReference type="ChEBI" id="CHEBI:18420"/>
    </cofactor>
    <text evidence="16">Binds 2 Mg(2+) ions per subunit.</text>
</comment>
<dbReference type="PROSITE" id="PS51987">
    <property type="entry name" value="GS_CATALYTIC"/>
    <property type="match status" value="1"/>
</dbReference>
<keyword evidence="8 21" id="KW-0436">Ligase</keyword>
<dbReference type="Proteomes" id="UP000469185">
    <property type="component" value="Unassembled WGS sequence"/>
</dbReference>
<evidence type="ECO:0000256" key="12">
    <source>
        <dbReference type="ARBA" id="ARBA00022842"/>
    </source>
</evidence>
<evidence type="ECO:0000256" key="10">
    <source>
        <dbReference type="ARBA" id="ARBA00022741"/>
    </source>
</evidence>
<dbReference type="GO" id="GO:0019740">
    <property type="term" value="P:nitrogen utilization"/>
    <property type="evidence" value="ECO:0007669"/>
    <property type="project" value="TreeGrafter"/>
</dbReference>
<dbReference type="Gene3D" id="3.10.20.70">
    <property type="entry name" value="Glutamine synthetase, N-terminal domain"/>
    <property type="match status" value="1"/>
</dbReference>
<accession>A0A6N9YNX5</accession>
<dbReference type="Pfam" id="PF03951">
    <property type="entry name" value="Gln-synt_N"/>
    <property type="match status" value="1"/>
</dbReference>
<dbReference type="PROSITE" id="PS00180">
    <property type="entry name" value="GLNA_1"/>
    <property type="match status" value="1"/>
</dbReference>
<evidence type="ECO:0000256" key="20">
    <source>
        <dbReference type="RuleBase" id="RU000387"/>
    </source>
</evidence>
<evidence type="ECO:0000256" key="2">
    <source>
        <dbReference type="ARBA" id="ARBA00009897"/>
    </source>
</evidence>
<keyword evidence="7 17" id="KW-0597">Phosphoprotein</keyword>
<dbReference type="Pfam" id="PF00120">
    <property type="entry name" value="Gln-synt_C"/>
    <property type="match status" value="1"/>
</dbReference>
<evidence type="ECO:0000256" key="9">
    <source>
        <dbReference type="ARBA" id="ARBA00022723"/>
    </source>
</evidence>
<evidence type="ECO:0000313" key="25">
    <source>
        <dbReference type="Proteomes" id="UP000469185"/>
    </source>
</evidence>
<gene>
    <name evidence="24" type="primary">glnA</name>
    <name evidence="24" type="ORF">G1H11_15150</name>
</gene>
<evidence type="ECO:0000256" key="19">
    <source>
        <dbReference type="RuleBase" id="RU000384"/>
    </source>
</evidence>
<feature type="binding site" evidence="15">
    <location>
        <position position="357"/>
    </location>
    <ligand>
        <name>ATP</name>
        <dbReference type="ChEBI" id="CHEBI:30616"/>
    </ligand>
</feature>
<dbReference type="PANTHER" id="PTHR43407">
    <property type="entry name" value="GLUTAMINE SYNTHETASE"/>
    <property type="match status" value="1"/>
</dbReference>
<dbReference type="GO" id="GO:0004356">
    <property type="term" value="F:glutamine synthetase activity"/>
    <property type="evidence" value="ECO:0007669"/>
    <property type="project" value="UniProtKB-EC"/>
</dbReference>
<feature type="binding site" evidence="14">
    <location>
        <position position="364"/>
    </location>
    <ligand>
        <name>L-glutamate</name>
        <dbReference type="ChEBI" id="CHEBI:29985"/>
    </ligand>
</feature>
<dbReference type="InterPro" id="IPR008147">
    <property type="entry name" value="Gln_synt_N"/>
</dbReference>
<dbReference type="PANTHER" id="PTHR43407:SF1">
    <property type="entry name" value="LENGSIN"/>
    <property type="match status" value="1"/>
</dbReference>
<feature type="binding site" evidence="14">
    <location>
        <begin position="267"/>
        <end position="268"/>
    </location>
    <ligand>
        <name>L-glutamate</name>
        <dbReference type="ChEBI" id="CHEBI:29985"/>
    </ligand>
</feature>
<sequence length="474" mass="53164">MFTNADELLKFVKDEGVEFVDVRFCDLPGVMQHLNVPASTFNADTIADGMMFDGSSIRGFQAIHESDMKLIPDPTTAFVDPFRKAKTLALNFSIVDPFTDEPYSRDPRNIAAKAEAYLSSTGIADTVYFGPEAEFYVFDDVRFETSEKAGYYYIDSIEAAWNTGRHEEGGNRGYKTRYKGGYFPVPPTDHYADLRDDMVKTLIAANIPVERSHHEVGAAGQAEINYKFDSLLHAGDQLMLYKYIIKNVAWAAGKTATFMPKPVFNDNGSGMHCHQSLWKDGSPLFYDELGYAGLSDMARWYIGGLLKHASSLLAFTNPTVNSYHRLVPGFEAPVNLVYSQRNRSAAVRIPITGTSPKAKRIEFRVPDPSSNPYLAFSAMLMAGVDGIRNKIEPPEPVDKDLYELPPEEFGDISTVPASLPDALNALEADHDYLTEGDVFTPDLIETWVDWKRTNEVDPIRLRPHPHEFELYYDL</sequence>
<dbReference type="InterPro" id="IPR027303">
    <property type="entry name" value="Gln_synth_gly_rich_site"/>
</dbReference>
<feature type="domain" description="GS beta-grasp" evidence="22">
    <location>
        <begin position="15"/>
        <end position="99"/>
    </location>
</feature>
<feature type="binding site" evidence="14">
    <location>
        <position position="325"/>
    </location>
    <ligand>
        <name>L-glutamate</name>
        <dbReference type="ChEBI" id="CHEBI:29985"/>
    </ligand>
</feature>
<keyword evidence="11 15" id="KW-0067">ATP-binding</keyword>
<keyword evidence="12 16" id="KW-0460">Magnesium</keyword>
<protein>
    <recommendedName>
        <fullName evidence="5 21">Glutamine synthetase</fullName>
        <ecNumber evidence="4 21">6.3.1.2</ecNumber>
    </recommendedName>
</protein>
<dbReference type="GO" id="GO:0005737">
    <property type="term" value="C:cytoplasm"/>
    <property type="evidence" value="ECO:0007669"/>
    <property type="project" value="UniProtKB-SubCell"/>
</dbReference>
<comment type="caution">
    <text evidence="24">The sequence shown here is derived from an EMBL/GenBank/DDBJ whole genome shotgun (WGS) entry which is preliminary data.</text>
</comment>
<dbReference type="InterPro" id="IPR008146">
    <property type="entry name" value="Gln_synth_cat_dom"/>
</dbReference>
<name>A0A6N9YNX5_9ACTN</name>
<dbReference type="SUPFAM" id="SSF55931">
    <property type="entry name" value="Glutamine synthetase/guanido kinase"/>
    <property type="match status" value="1"/>
</dbReference>
<evidence type="ECO:0000256" key="8">
    <source>
        <dbReference type="ARBA" id="ARBA00022598"/>
    </source>
</evidence>
<evidence type="ECO:0000256" key="11">
    <source>
        <dbReference type="ARBA" id="ARBA00022840"/>
    </source>
</evidence>
<proteinExistence type="inferred from homology"/>
<feature type="modified residue" description="O-AMP-tyrosine" evidence="17">
    <location>
        <position position="402"/>
    </location>
</feature>
<dbReference type="InterPro" id="IPR014746">
    <property type="entry name" value="Gln_synth/guanido_kin_cat_dom"/>
</dbReference>
<feature type="binding site" evidence="16">
    <location>
        <position position="132"/>
    </location>
    <ligand>
        <name>Mg(2+)</name>
        <dbReference type="ChEBI" id="CHEBI:18420"/>
        <label>1</label>
    </ligand>
</feature>
<feature type="binding site" evidence="16">
    <location>
        <position position="362"/>
    </location>
    <ligand>
        <name>Mg(2+)</name>
        <dbReference type="ChEBI" id="CHEBI:18420"/>
        <label>1</label>
    </ligand>
</feature>
<comment type="subunit">
    <text evidence="3 20">Oligomer of 12 subunits arranged in the form of two hexagons.</text>
</comment>
<comment type="similarity">
    <text evidence="2 18 19">Belongs to the glutamine synthetase family.</text>
</comment>
<evidence type="ECO:0000256" key="3">
    <source>
        <dbReference type="ARBA" id="ARBA00011354"/>
    </source>
</evidence>
<evidence type="ECO:0000256" key="15">
    <source>
        <dbReference type="PIRSR" id="PIRSR604809-2"/>
    </source>
</evidence>
<dbReference type="GO" id="GO:0046872">
    <property type="term" value="F:metal ion binding"/>
    <property type="evidence" value="ECO:0007669"/>
    <property type="project" value="UniProtKB-KW"/>
</dbReference>
<dbReference type="GO" id="GO:0016020">
    <property type="term" value="C:membrane"/>
    <property type="evidence" value="ECO:0007669"/>
    <property type="project" value="TreeGrafter"/>
</dbReference>
<feature type="domain" description="GS catalytic" evidence="23">
    <location>
        <begin position="107"/>
        <end position="474"/>
    </location>
</feature>
<dbReference type="PROSITE" id="PS51986">
    <property type="entry name" value="GS_BETA_GRASP"/>
    <property type="match status" value="1"/>
</dbReference>
<keyword evidence="10 15" id="KW-0547">Nucleotide-binding</keyword>
<evidence type="ECO:0000256" key="6">
    <source>
        <dbReference type="ARBA" id="ARBA00022490"/>
    </source>
</evidence>
<organism evidence="24 25">
    <name type="scientific">Phytoactinopolyspora alkaliphila</name>
    <dbReference type="NCBI Taxonomy" id="1783498"/>
    <lineage>
        <taxon>Bacteria</taxon>
        <taxon>Bacillati</taxon>
        <taxon>Actinomycetota</taxon>
        <taxon>Actinomycetes</taxon>
        <taxon>Jiangellales</taxon>
        <taxon>Jiangellaceae</taxon>
        <taxon>Phytoactinopolyspora</taxon>
    </lineage>
</organism>
<evidence type="ECO:0000256" key="5">
    <source>
        <dbReference type="ARBA" id="ARBA00021364"/>
    </source>
</evidence>
<feature type="binding site" evidence="14">
    <location>
        <position position="331"/>
    </location>
    <ligand>
        <name>L-glutamate</name>
        <dbReference type="ChEBI" id="CHEBI:29985"/>
    </ligand>
</feature>
<dbReference type="InterPro" id="IPR001637">
    <property type="entry name" value="Gln_synth_I_adenylation_site"/>
</dbReference>
<dbReference type="SMART" id="SM01230">
    <property type="entry name" value="Gln-synt_C"/>
    <property type="match status" value="1"/>
</dbReference>
<dbReference type="Gene3D" id="3.30.590.10">
    <property type="entry name" value="Glutamine synthetase/guanido kinase, catalytic domain"/>
    <property type="match status" value="1"/>
</dbReference>
<evidence type="ECO:0000256" key="21">
    <source>
        <dbReference type="RuleBase" id="RU004356"/>
    </source>
</evidence>
<keyword evidence="25" id="KW-1185">Reference proteome</keyword>
<dbReference type="RefSeq" id="WP_163819417.1">
    <property type="nucleotide sequence ID" value="NZ_JAAGOB010000007.1"/>
</dbReference>
<feature type="binding site" evidence="16">
    <location>
        <position position="134"/>
    </location>
    <ligand>
        <name>Mg(2+)</name>
        <dbReference type="ChEBI" id="CHEBI:18420"/>
        <label>1</label>
    </ligand>
</feature>
<feature type="binding site" evidence="16">
    <location>
        <position position="223"/>
    </location>
    <ligand>
        <name>Mg(2+)</name>
        <dbReference type="ChEBI" id="CHEBI:18420"/>
        <label>1</label>
    </ligand>
</feature>
<feature type="binding site" evidence="15">
    <location>
        <begin position="274"/>
        <end position="276"/>
    </location>
    <ligand>
        <name>ATP</name>
        <dbReference type="ChEBI" id="CHEBI:30616"/>
    </ligand>
</feature>
<evidence type="ECO:0000259" key="23">
    <source>
        <dbReference type="PROSITE" id="PS51987"/>
    </source>
</evidence>
<evidence type="ECO:0000259" key="22">
    <source>
        <dbReference type="PROSITE" id="PS51986"/>
    </source>
</evidence>
<dbReference type="InterPro" id="IPR027302">
    <property type="entry name" value="Gln_synth_N_conserv_site"/>
</dbReference>
<feature type="binding site" evidence="16">
    <location>
        <position position="215"/>
    </location>
    <ligand>
        <name>Mg(2+)</name>
        <dbReference type="ChEBI" id="CHEBI:18420"/>
        <label>1</label>
    </ligand>
</feature>
<evidence type="ECO:0000256" key="16">
    <source>
        <dbReference type="PIRSR" id="PIRSR604809-3"/>
    </source>
</evidence>
<keyword evidence="6 20" id="KW-0963">Cytoplasm</keyword>
<comment type="subcellular location">
    <subcellularLocation>
        <location evidence="1 20">Cytoplasm</location>
    </subcellularLocation>
</comment>
<evidence type="ECO:0000256" key="14">
    <source>
        <dbReference type="PIRSR" id="PIRSR604809-1"/>
    </source>
</evidence>
<dbReference type="SUPFAM" id="SSF54368">
    <property type="entry name" value="Glutamine synthetase, N-terminal domain"/>
    <property type="match status" value="1"/>
</dbReference>